<evidence type="ECO:0000256" key="1">
    <source>
        <dbReference type="SAM" id="MobiDB-lite"/>
    </source>
</evidence>
<gene>
    <name evidence="3" type="ORF">HEP81_02019</name>
</gene>
<reference evidence="3 4" key="1">
    <citation type="submission" date="2020-04" db="EMBL/GenBank/DDBJ databases">
        <title>Characterization and engineering of Streptomyces griseofuscus DSM40191 as a potential heterologous host for expression of BGCs.</title>
        <authorList>
            <person name="Gren T."/>
            <person name="Whitford C.M."/>
            <person name="Mohite O.S."/>
            <person name="Joergensen T.S."/>
            <person name="Nielsen J.B."/>
            <person name="Lee S.Y."/>
            <person name="Weber T."/>
        </authorList>
    </citation>
    <scope>NUCLEOTIDE SEQUENCE [LARGE SCALE GENOMIC DNA]</scope>
    <source>
        <strain evidence="3 4">DSM 40191</strain>
    </source>
</reference>
<evidence type="ECO:0000313" key="3">
    <source>
        <dbReference type="EMBL" id="QNT92346.1"/>
    </source>
</evidence>
<accession>A0A7H1PWB6</accession>
<sequence>MPDATSLDQATAVIEKAWAAPIDALETLAVRRPVEDPLLRSAMHIRSSLVVSNNAVAVHQERLHALTRPDHVPAFHDLERITSSVVDLRVAQAESRTALQAISHVIEAREAAVATDRAPSLSLAQAAVARSAHAPRALGQPPDQPAPSAAVRPTVATTGPDGNRSAGVFVAMGRAEPGVHRAGQLHQRQLDAPPVRDPTLHHDFPATLPPGLDAHGPLPVGHHRYVAHCPRPPGATDLALQPGTVPVSARLRHGLPLLLCTALRRNPVTTTGRADPFPGPPTSALLDGQFAHGRPHLPGNDYVLRHTACQRTNLGKTRRSTKGRPLVNASSTLLPAVVRPAVEERAWLSSDHCASPVLELLGGLGWAIVDTPEANVHCTSPDGRVYVGWLPEDTTAWKRGIVWQVRVHPSDAEPWIQEFGPDTPSEAVAGFLAALIASR</sequence>
<dbReference type="KEGG" id="sgf:HEP81_02019"/>
<protein>
    <recommendedName>
        <fullName evidence="2">DUF317 domain-containing protein</fullName>
    </recommendedName>
</protein>
<name>A0A7H1PWB6_9ACTN</name>
<feature type="domain" description="DUF317" evidence="2">
    <location>
        <begin position="379"/>
        <end position="437"/>
    </location>
</feature>
<dbReference type="Proteomes" id="UP000516422">
    <property type="component" value="Chromosome"/>
</dbReference>
<feature type="region of interest" description="Disordered" evidence="1">
    <location>
        <begin position="132"/>
        <end position="165"/>
    </location>
</feature>
<dbReference type="EMBL" id="CP051006">
    <property type="protein sequence ID" value="QNT92346.1"/>
    <property type="molecule type" value="Genomic_DNA"/>
</dbReference>
<evidence type="ECO:0000259" key="2">
    <source>
        <dbReference type="Pfam" id="PF03771"/>
    </source>
</evidence>
<proteinExistence type="predicted"/>
<organism evidence="3 4">
    <name type="scientific">Streptomyces griseofuscus</name>
    <dbReference type="NCBI Taxonomy" id="146922"/>
    <lineage>
        <taxon>Bacteria</taxon>
        <taxon>Bacillati</taxon>
        <taxon>Actinomycetota</taxon>
        <taxon>Actinomycetes</taxon>
        <taxon>Kitasatosporales</taxon>
        <taxon>Streptomycetaceae</taxon>
        <taxon>Streptomyces</taxon>
    </lineage>
</organism>
<evidence type="ECO:0000313" key="4">
    <source>
        <dbReference type="Proteomes" id="UP000516422"/>
    </source>
</evidence>
<dbReference type="AlphaFoldDB" id="A0A7H1PWB6"/>
<dbReference type="InterPro" id="IPR005523">
    <property type="entry name" value="DUF317_SPDY"/>
</dbReference>
<dbReference type="Pfam" id="PF03771">
    <property type="entry name" value="SPDY"/>
    <property type="match status" value="1"/>
</dbReference>